<dbReference type="SUPFAM" id="SSF53383">
    <property type="entry name" value="PLP-dependent transferases"/>
    <property type="match status" value="1"/>
</dbReference>
<dbReference type="GO" id="GO:0008483">
    <property type="term" value="F:transaminase activity"/>
    <property type="evidence" value="ECO:0007669"/>
    <property type="project" value="UniProtKB-KW"/>
</dbReference>
<reference evidence="2" key="1">
    <citation type="submission" date="2020-07" db="EMBL/GenBank/DDBJ databases">
        <title>Huge and variable diversity of episymbiotic CPR bacteria and DPANN archaea in groundwater ecosystems.</title>
        <authorList>
            <person name="He C.Y."/>
            <person name="Keren R."/>
            <person name="Whittaker M."/>
            <person name="Farag I.F."/>
            <person name="Doudna J."/>
            <person name="Cate J.H.D."/>
            <person name="Banfield J.F."/>
        </authorList>
    </citation>
    <scope>NUCLEOTIDE SEQUENCE</scope>
    <source>
        <strain evidence="2">NC_groundwater_17_Pr7_B-0.1um_64_12</strain>
    </source>
</reference>
<protein>
    <submittedName>
        <fullName evidence="2">Aminotransferase class V-fold PLP-dependent enzyme</fullName>
    </submittedName>
</protein>
<dbReference type="InterPro" id="IPR000192">
    <property type="entry name" value="Aminotrans_V_dom"/>
</dbReference>
<dbReference type="Pfam" id="PF00266">
    <property type="entry name" value="Aminotran_5"/>
    <property type="match status" value="2"/>
</dbReference>
<evidence type="ECO:0000259" key="1">
    <source>
        <dbReference type="Pfam" id="PF00266"/>
    </source>
</evidence>
<gene>
    <name evidence="2" type="ORF">HYR64_07540</name>
</gene>
<feature type="domain" description="Aminotransferase class V" evidence="1">
    <location>
        <begin position="27"/>
        <end position="245"/>
    </location>
</feature>
<keyword evidence="2" id="KW-0808">Transferase</keyword>
<organism evidence="2 3">
    <name type="scientific">Fimbriimonas ginsengisoli</name>
    <dbReference type="NCBI Taxonomy" id="1005039"/>
    <lineage>
        <taxon>Bacteria</taxon>
        <taxon>Bacillati</taxon>
        <taxon>Armatimonadota</taxon>
        <taxon>Fimbriimonadia</taxon>
        <taxon>Fimbriimonadales</taxon>
        <taxon>Fimbriimonadaceae</taxon>
        <taxon>Fimbriimonas</taxon>
    </lineage>
</organism>
<dbReference type="Gene3D" id="3.90.1150.10">
    <property type="entry name" value="Aspartate Aminotransferase, domain 1"/>
    <property type="match status" value="1"/>
</dbReference>
<evidence type="ECO:0000313" key="3">
    <source>
        <dbReference type="Proteomes" id="UP000727962"/>
    </source>
</evidence>
<sequence>MPTSVAGTPTLAQIRSRFPSLASGFAYLENAGGSQVPAFVAHGIRDYMLTSYVQLGAGYPQSDVATDTVARAHAFVNRIMGGEATGHVILGPSTTQLLTMLVGCYSRELKPGDRILVAETGHEANIGPWFALERFGVKVEVWPVDPESLTCRIDTLQALLEGGQVKIVALPHVSNLLGGIVDVAAITRAVHDAGARVVVDGVAYAPHRPIDVAAWNVDWYVYSTYKVYGPHMGALYGRADAVEELTGPNHFFVPRNLIPYKFQLGGACHEGCAGLLSLGPYLNFLAGAGENGQTTREMVVRAFLAMADLELPLQKLLIDYLRERRGLKVIGPQHGERSRVTTISFLASKRRSSELATALNRHGLGVRSGSAYAYRLCQKLGIDPEEGVVRASMVHYNMLDEVRRLIEALETELPN</sequence>
<dbReference type="PANTHER" id="PTHR43586">
    <property type="entry name" value="CYSTEINE DESULFURASE"/>
    <property type="match status" value="1"/>
</dbReference>
<dbReference type="InterPro" id="IPR015424">
    <property type="entry name" value="PyrdxlP-dep_Trfase"/>
</dbReference>
<dbReference type="AlphaFoldDB" id="A0A931PUV2"/>
<dbReference type="Gene3D" id="3.40.640.10">
    <property type="entry name" value="Type I PLP-dependent aspartate aminotransferase-like (Major domain)"/>
    <property type="match status" value="1"/>
</dbReference>
<feature type="domain" description="Aminotransferase class V" evidence="1">
    <location>
        <begin position="305"/>
        <end position="405"/>
    </location>
</feature>
<proteinExistence type="predicted"/>
<accession>A0A931PUV2</accession>
<comment type="caution">
    <text evidence="2">The sequence shown here is derived from an EMBL/GenBank/DDBJ whole genome shotgun (WGS) entry which is preliminary data.</text>
</comment>
<dbReference type="InterPro" id="IPR015421">
    <property type="entry name" value="PyrdxlP-dep_Trfase_major"/>
</dbReference>
<dbReference type="InterPro" id="IPR015422">
    <property type="entry name" value="PyrdxlP-dep_Trfase_small"/>
</dbReference>
<dbReference type="Proteomes" id="UP000727962">
    <property type="component" value="Unassembled WGS sequence"/>
</dbReference>
<dbReference type="PANTHER" id="PTHR43586:SF21">
    <property type="entry name" value="PYRIDOXAL PHOSPHATE (PLP)-DEPENDENT ASPARTATE AMINOTRANSFERASE SUPERFAMILY"/>
    <property type="match status" value="1"/>
</dbReference>
<evidence type="ECO:0000313" key="2">
    <source>
        <dbReference type="EMBL" id="MBI1756942.1"/>
    </source>
</evidence>
<dbReference type="EMBL" id="JACOSL010000045">
    <property type="protein sequence ID" value="MBI1756942.1"/>
    <property type="molecule type" value="Genomic_DNA"/>
</dbReference>
<keyword evidence="2" id="KW-0032">Aminotransferase</keyword>
<name>A0A931PUV2_FIMGI</name>